<sequence>MQAQRDFMVTGRSIAVSDRGMAATSHPAATLAAVDMLRAGGNAIDAALAAVAIQGVVDPHMTGIGGDCFALYAPASGQPICINGSGRAPRRAEIDWFLSRRMTTISDDSAHAVTVPGAVDAWCRLATDHGSKGLDEILAPAIRAAEDGFVVTPRAALDWARYGDRIAKHGVGAAVYLPGGRAPAVGARLTHPALGATLRRVAREGREAFYEGAVAEEITTILKELGGLHEAEDFANSSADYVEPISTSYRGYTLYECPPNGQGIAALLIARILEGFDLSDRGLSEADRIHLLAEATKAAYRRRDELVADPIFAPLDVAKLLSDSSISGMRQPITLDRALDSAAWDLPEHRDTVYIAVVDRDGNAVSLINSIFHAFGSGIYAPRSGVLLQNRGAGFRIAERHPNAIAPGKRPFHTIIPGLLARSGRPIMPFGVMGGQYQATGHVHILTQLIDCGLNVQQASDAPRSFAFGGTLSLEPTISRDTADDLSRRGHNVVWVDEPLGGCQAIWIDHENGVMYGASDHRKDGIALGF</sequence>
<dbReference type="EC" id="2.3.2.2" evidence="6"/>
<dbReference type="GO" id="GO:0036374">
    <property type="term" value="F:glutathione hydrolase activity"/>
    <property type="evidence" value="ECO:0007669"/>
    <property type="project" value="UniProtKB-UniRule"/>
</dbReference>
<comment type="PTM">
    <text evidence="6">Cleaved by autocatalysis into a large and a small subunit.</text>
</comment>
<organism evidence="7 8">
    <name type="scientific">Microvirga aerophila</name>
    <dbReference type="NCBI Taxonomy" id="670291"/>
    <lineage>
        <taxon>Bacteria</taxon>
        <taxon>Pseudomonadati</taxon>
        <taxon>Pseudomonadota</taxon>
        <taxon>Alphaproteobacteria</taxon>
        <taxon>Hyphomicrobiales</taxon>
        <taxon>Methylobacteriaceae</taxon>
        <taxon>Microvirga</taxon>
    </lineage>
</organism>
<comment type="subunit">
    <text evidence="6">This enzyme consists of two polypeptide chains, which are synthesized in precursor form from a single polypeptide.</text>
</comment>
<dbReference type="AlphaFoldDB" id="A0A512BTV2"/>
<dbReference type="InterPro" id="IPR052896">
    <property type="entry name" value="GGT-like_enzyme"/>
</dbReference>
<evidence type="ECO:0000256" key="4">
    <source>
        <dbReference type="PIRSR" id="PIRSR600101-1"/>
    </source>
</evidence>
<dbReference type="GO" id="GO:0006751">
    <property type="term" value="P:glutathione catabolic process"/>
    <property type="evidence" value="ECO:0007669"/>
    <property type="project" value="UniProtKB-UniRule"/>
</dbReference>
<name>A0A512BTV2_9HYPH</name>
<dbReference type="EC" id="3.4.19.13" evidence="6"/>
<dbReference type="Pfam" id="PF01019">
    <property type="entry name" value="G_glu_transpept"/>
    <property type="match status" value="1"/>
</dbReference>
<evidence type="ECO:0000256" key="5">
    <source>
        <dbReference type="PIRSR" id="PIRSR600101-2"/>
    </source>
</evidence>
<keyword evidence="6 7" id="KW-0808">Transferase</keyword>
<keyword evidence="6" id="KW-0317">Glutathione biosynthesis</keyword>
<reference evidence="7 8" key="1">
    <citation type="submission" date="2019-07" db="EMBL/GenBank/DDBJ databases">
        <title>Whole genome shotgun sequence of Microvirga aerophila NBRC 106136.</title>
        <authorList>
            <person name="Hosoyama A."/>
            <person name="Uohara A."/>
            <person name="Ohji S."/>
            <person name="Ichikawa N."/>
        </authorList>
    </citation>
    <scope>NUCLEOTIDE SEQUENCE [LARGE SCALE GENOMIC DNA]</scope>
    <source>
        <strain evidence="7 8">NBRC 106136</strain>
    </source>
</reference>
<dbReference type="PRINTS" id="PR01210">
    <property type="entry name" value="GGTRANSPTASE"/>
</dbReference>
<evidence type="ECO:0000313" key="8">
    <source>
        <dbReference type="Proteomes" id="UP000321085"/>
    </source>
</evidence>
<comment type="catalytic activity">
    <reaction evidence="3 6">
        <text>an N-terminal (5-L-glutamyl)-[peptide] + an alpha-amino acid = 5-L-glutamyl amino acid + an N-terminal L-alpha-aminoacyl-[peptide]</text>
        <dbReference type="Rhea" id="RHEA:23904"/>
        <dbReference type="Rhea" id="RHEA-COMP:9780"/>
        <dbReference type="Rhea" id="RHEA-COMP:9795"/>
        <dbReference type="ChEBI" id="CHEBI:77644"/>
        <dbReference type="ChEBI" id="CHEBI:78597"/>
        <dbReference type="ChEBI" id="CHEBI:78599"/>
        <dbReference type="ChEBI" id="CHEBI:78608"/>
        <dbReference type="EC" id="2.3.2.2"/>
    </reaction>
</comment>
<dbReference type="GO" id="GO:0006750">
    <property type="term" value="P:glutathione biosynthetic process"/>
    <property type="evidence" value="ECO:0007669"/>
    <property type="project" value="UniProtKB-KW"/>
</dbReference>
<evidence type="ECO:0000256" key="3">
    <source>
        <dbReference type="ARBA" id="ARBA00047417"/>
    </source>
</evidence>
<evidence type="ECO:0000256" key="1">
    <source>
        <dbReference type="ARBA" id="ARBA00001049"/>
    </source>
</evidence>
<dbReference type="Gene3D" id="1.10.246.130">
    <property type="match status" value="1"/>
</dbReference>
<comment type="pathway">
    <text evidence="6">Sulfur metabolism; glutathione metabolism.</text>
</comment>
<dbReference type="NCBIfam" id="TIGR00066">
    <property type="entry name" value="g_glut_trans"/>
    <property type="match status" value="1"/>
</dbReference>
<feature type="active site" description="Nucleophile" evidence="4">
    <location>
        <position position="352"/>
    </location>
</feature>
<comment type="catalytic activity">
    <reaction evidence="1 6">
        <text>an S-substituted glutathione + H2O = an S-substituted L-cysteinylglycine + L-glutamate</text>
        <dbReference type="Rhea" id="RHEA:59468"/>
        <dbReference type="ChEBI" id="CHEBI:15377"/>
        <dbReference type="ChEBI" id="CHEBI:29985"/>
        <dbReference type="ChEBI" id="CHEBI:90779"/>
        <dbReference type="ChEBI" id="CHEBI:143103"/>
        <dbReference type="EC" id="3.4.19.13"/>
    </reaction>
</comment>
<dbReference type="Gene3D" id="3.60.20.40">
    <property type="match status" value="1"/>
</dbReference>
<dbReference type="GO" id="GO:0103068">
    <property type="term" value="F:leukotriene C4 gamma-glutamyl transferase activity"/>
    <property type="evidence" value="ECO:0007669"/>
    <property type="project" value="UniProtKB-EC"/>
</dbReference>
<gene>
    <name evidence="7" type="ORF">MAE02_30870</name>
</gene>
<dbReference type="InterPro" id="IPR000101">
    <property type="entry name" value="GGT_peptidase"/>
</dbReference>
<dbReference type="Proteomes" id="UP000321085">
    <property type="component" value="Unassembled WGS sequence"/>
</dbReference>
<keyword evidence="6" id="KW-0378">Hydrolase</keyword>
<comment type="catalytic activity">
    <reaction evidence="2 6">
        <text>glutathione + H2O = L-cysteinylglycine + L-glutamate</text>
        <dbReference type="Rhea" id="RHEA:28807"/>
        <dbReference type="ChEBI" id="CHEBI:15377"/>
        <dbReference type="ChEBI" id="CHEBI:29985"/>
        <dbReference type="ChEBI" id="CHEBI:57925"/>
        <dbReference type="ChEBI" id="CHEBI:61694"/>
        <dbReference type="EC" id="3.4.19.13"/>
    </reaction>
</comment>
<evidence type="ECO:0000313" key="7">
    <source>
        <dbReference type="EMBL" id="GEO15391.1"/>
    </source>
</evidence>
<dbReference type="InterPro" id="IPR043137">
    <property type="entry name" value="GGT_ssub_C"/>
</dbReference>
<dbReference type="PANTHER" id="PTHR43881">
    <property type="entry name" value="GAMMA-GLUTAMYLTRANSPEPTIDASE (AFU_ORTHOLOGUE AFUA_4G13580)"/>
    <property type="match status" value="1"/>
</dbReference>
<accession>A0A512BTV2</accession>
<dbReference type="RefSeq" id="WP_147021849.1">
    <property type="nucleotide sequence ID" value="NZ_BJYU01000040.1"/>
</dbReference>
<evidence type="ECO:0000256" key="2">
    <source>
        <dbReference type="ARBA" id="ARBA00001089"/>
    </source>
</evidence>
<keyword evidence="8" id="KW-1185">Reference proteome</keyword>
<keyword evidence="6" id="KW-0865">Zymogen</keyword>
<dbReference type="UniPathway" id="UPA00204"/>
<comment type="caution">
    <text evidence="7">The sequence shown here is derived from an EMBL/GenBank/DDBJ whole genome shotgun (WGS) entry which is preliminary data.</text>
</comment>
<dbReference type="PANTHER" id="PTHR43881:SF5">
    <property type="entry name" value="GAMMA-GLUTAMYLTRANSPEPTIDASE"/>
    <property type="match status" value="1"/>
</dbReference>
<dbReference type="InterPro" id="IPR029055">
    <property type="entry name" value="Ntn_hydrolases_N"/>
</dbReference>
<comment type="similarity">
    <text evidence="6">Belongs to the gamma-glutamyltransferase family.</text>
</comment>
<evidence type="ECO:0000256" key="6">
    <source>
        <dbReference type="RuleBase" id="RU368036"/>
    </source>
</evidence>
<feature type="binding site" evidence="5">
    <location>
        <position position="435"/>
    </location>
    <ligand>
        <name>L-glutamate</name>
        <dbReference type="ChEBI" id="CHEBI:29985"/>
    </ligand>
</feature>
<dbReference type="EMBL" id="BJYU01000040">
    <property type="protein sequence ID" value="GEO15391.1"/>
    <property type="molecule type" value="Genomic_DNA"/>
</dbReference>
<protein>
    <recommendedName>
        <fullName evidence="6">Glutathione hydrolase proenzyme</fullName>
        <ecNumber evidence="6">2.3.2.2</ecNumber>
        <ecNumber evidence="6">3.4.19.13</ecNumber>
    </recommendedName>
    <component>
        <recommendedName>
            <fullName evidence="6">Glutathione hydrolase large chain</fullName>
        </recommendedName>
    </component>
    <component>
        <recommendedName>
            <fullName evidence="6">Glutathione hydrolase small chain</fullName>
        </recommendedName>
    </component>
</protein>
<dbReference type="SUPFAM" id="SSF56235">
    <property type="entry name" value="N-terminal nucleophile aminohydrolases (Ntn hydrolases)"/>
    <property type="match status" value="1"/>
</dbReference>
<proteinExistence type="inferred from homology"/>
<dbReference type="InterPro" id="IPR043138">
    <property type="entry name" value="GGT_lsub"/>
</dbReference>
<keyword evidence="6" id="KW-0012">Acyltransferase</keyword>